<keyword evidence="1" id="KW-0472">Membrane</keyword>
<dbReference type="EMBL" id="FWXO01000001">
    <property type="protein sequence ID" value="SMC46578.1"/>
    <property type="molecule type" value="Genomic_DNA"/>
</dbReference>
<keyword evidence="1" id="KW-0812">Transmembrane</keyword>
<sequence>MEGTTVIFFITVLLALFIRFIFVLESLKIKRSHQKIVKEYALHLNTHHLKAKKRIAKLTVYDFQKYNLNDALNIQNFE</sequence>
<gene>
    <name evidence="2" type="ORF">SAMN05660703_1402</name>
</gene>
<accession>A0A1W1ZEW2</accession>
<proteinExistence type="predicted"/>
<feature type="transmembrane region" description="Helical" evidence="1">
    <location>
        <begin position="6"/>
        <end position="24"/>
    </location>
</feature>
<dbReference type="STRING" id="504486.SAMN05660703_1402"/>
<evidence type="ECO:0000256" key="1">
    <source>
        <dbReference type="SAM" id="Phobius"/>
    </source>
</evidence>
<dbReference type="Proteomes" id="UP000192360">
    <property type="component" value="Unassembled WGS sequence"/>
</dbReference>
<name>A0A1W1ZEW2_9FLAO</name>
<protein>
    <submittedName>
        <fullName evidence="2">Uncharacterized protein</fullName>
    </submittedName>
</protein>
<evidence type="ECO:0000313" key="3">
    <source>
        <dbReference type="Proteomes" id="UP000192360"/>
    </source>
</evidence>
<dbReference type="AlphaFoldDB" id="A0A1W1ZEW2"/>
<organism evidence="2 3">
    <name type="scientific">Cellulophaga tyrosinoxydans</name>
    <dbReference type="NCBI Taxonomy" id="504486"/>
    <lineage>
        <taxon>Bacteria</taxon>
        <taxon>Pseudomonadati</taxon>
        <taxon>Bacteroidota</taxon>
        <taxon>Flavobacteriia</taxon>
        <taxon>Flavobacteriales</taxon>
        <taxon>Flavobacteriaceae</taxon>
        <taxon>Cellulophaga</taxon>
    </lineage>
</organism>
<evidence type="ECO:0000313" key="2">
    <source>
        <dbReference type="EMBL" id="SMC46578.1"/>
    </source>
</evidence>
<keyword evidence="3" id="KW-1185">Reference proteome</keyword>
<keyword evidence="1" id="KW-1133">Transmembrane helix</keyword>
<reference evidence="2 3" key="1">
    <citation type="submission" date="2017-04" db="EMBL/GenBank/DDBJ databases">
        <authorList>
            <person name="Afonso C.L."/>
            <person name="Miller P.J."/>
            <person name="Scott M.A."/>
            <person name="Spackman E."/>
            <person name="Goraichik I."/>
            <person name="Dimitrov K.M."/>
            <person name="Suarez D.L."/>
            <person name="Swayne D.E."/>
        </authorList>
    </citation>
    <scope>NUCLEOTIDE SEQUENCE [LARGE SCALE GENOMIC DNA]</scope>
    <source>
        <strain evidence="2 3">DSM 21164</strain>
    </source>
</reference>